<name>A0A835CFK6_9FABA</name>
<dbReference type="EMBL" id="JAAIUW010000003">
    <property type="protein sequence ID" value="KAF7836957.1"/>
    <property type="molecule type" value="Genomic_DNA"/>
</dbReference>
<evidence type="ECO:0000313" key="1">
    <source>
        <dbReference type="EMBL" id="KAF7836957.1"/>
    </source>
</evidence>
<comment type="caution">
    <text evidence="1">The sequence shown here is derived from an EMBL/GenBank/DDBJ whole genome shotgun (WGS) entry which is preliminary data.</text>
</comment>
<proteinExistence type="predicted"/>
<dbReference type="AlphaFoldDB" id="A0A835CFK6"/>
<protein>
    <submittedName>
        <fullName evidence="1">Ethylene-responsive transcription factor RAP2-11</fullName>
    </submittedName>
</protein>
<sequence>MIMDNKIGAKGMKNDDKRKLVGVRQRASGKWVADISLPRKLLVLMILEPTSLLIFLPILQSPSKSKTQSTSANSLLEGMSEWCMDNAYDVNNAFWDSYTYTTTLCLTSCLDYPRSQSHSKLTCIHL</sequence>
<gene>
    <name evidence="1" type="ORF">G2W53_005439</name>
</gene>
<evidence type="ECO:0000313" key="2">
    <source>
        <dbReference type="Proteomes" id="UP000634136"/>
    </source>
</evidence>
<reference evidence="1" key="1">
    <citation type="submission" date="2020-09" db="EMBL/GenBank/DDBJ databases">
        <title>Genome-Enabled Discovery of Anthraquinone Biosynthesis in Senna tora.</title>
        <authorList>
            <person name="Kang S.-H."/>
            <person name="Pandey R.P."/>
            <person name="Lee C.-M."/>
            <person name="Sim J.-S."/>
            <person name="Jeong J.-T."/>
            <person name="Choi B.-S."/>
            <person name="Jung M."/>
            <person name="Ginzburg D."/>
            <person name="Zhao K."/>
            <person name="Won S.Y."/>
            <person name="Oh T.-J."/>
            <person name="Yu Y."/>
            <person name="Kim N.-H."/>
            <person name="Lee O.R."/>
            <person name="Lee T.-H."/>
            <person name="Bashyal P."/>
            <person name="Kim T.-S."/>
            <person name="Lee W.-H."/>
            <person name="Kawkins C."/>
            <person name="Kim C.-K."/>
            <person name="Kim J.S."/>
            <person name="Ahn B.O."/>
            <person name="Rhee S.Y."/>
            <person name="Sohng J.K."/>
        </authorList>
    </citation>
    <scope>NUCLEOTIDE SEQUENCE</scope>
    <source>
        <tissue evidence="1">Leaf</tissue>
    </source>
</reference>
<accession>A0A835CFK6</accession>
<dbReference type="Proteomes" id="UP000634136">
    <property type="component" value="Unassembled WGS sequence"/>
</dbReference>
<keyword evidence="2" id="KW-1185">Reference proteome</keyword>
<organism evidence="1 2">
    <name type="scientific">Senna tora</name>
    <dbReference type="NCBI Taxonomy" id="362788"/>
    <lineage>
        <taxon>Eukaryota</taxon>
        <taxon>Viridiplantae</taxon>
        <taxon>Streptophyta</taxon>
        <taxon>Embryophyta</taxon>
        <taxon>Tracheophyta</taxon>
        <taxon>Spermatophyta</taxon>
        <taxon>Magnoliopsida</taxon>
        <taxon>eudicotyledons</taxon>
        <taxon>Gunneridae</taxon>
        <taxon>Pentapetalae</taxon>
        <taxon>rosids</taxon>
        <taxon>fabids</taxon>
        <taxon>Fabales</taxon>
        <taxon>Fabaceae</taxon>
        <taxon>Caesalpinioideae</taxon>
        <taxon>Cassia clade</taxon>
        <taxon>Senna</taxon>
    </lineage>
</organism>